<dbReference type="OrthoDB" id="5554389at2759"/>
<feature type="compositionally biased region" description="Basic and acidic residues" evidence="1">
    <location>
        <begin position="197"/>
        <end position="208"/>
    </location>
</feature>
<reference evidence="3" key="1">
    <citation type="submission" date="2017-01" db="EMBL/GenBank/DDBJ databases">
        <authorList>
            <person name="Wang Y."/>
            <person name="White M."/>
            <person name="Kvist S."/>
            <person name="Moncalvo J.-M."/>
        </authorList>
    </citation>
    <scope>NUCLEOTIDE SEQUENCE [LARGE SCALE GENOMIC DNA]</scope>
    <source>
        <strain evidence="3">ID-206-W2</strain>
    </source>
</reference>
<feature type="compositionally biased region" description="Polar residues" evidence="1">
    <location>
        <begin position="65"/>
        <end position="82"/>
    </location>
</feature>
<keyword evidence="3" id="KW-1185">Reference proteome</keyword>
<gene>
    <name evidence="2" type="ORF">AYI69_g10304</name>
</gene>
<feature type="region of interest" description="Disordered" evidence="1">
    <location>
        <begin position="45"/>
        <end position="111"/>
    </location>
</feature>
<sequence length="208" mass="23864">MTKTVKLEHHENYEYGRINIFYRGCKEACSYRKQEEHWKSNCEFLKSKNKKNSKKPQNSTKNQTEDQATDTSVASVEPNGQSEADEPSTVDQEPPKPQVAEQRRGTVGMKRTPACSIAMAEARQAEKDMHKLASQLKKITPVSEDSYGYNTPTELEIMAEKARNNQITEAQYIEFEKQYFTENFSESAAEINYSSDPPDHTDQDMDFE</sequence>
<comment type="caution">
    <text evidence="2">The sequence shown here is derived from an EMBL/GenBank/DDBJ whole genome shotgun (WGS) entry which is preliminary data.</text>
</comment>
<name>A0A1R1X6N7_9FUNG</name>
<feature type="region of interest" description="Disordered" evidence="1">
    <location>
        <begin position="188"/>
        <end position="208"/>
    </location>
</feature>
<accession>A0A1R1X6N7</accession>
<evidence type="ECO:0000313" key="3">
    <source>
        <dbReference type="Proteomes" id="UP000187429"/>
    </source>
</evidence>
<proteinExistence type="predicted"/>
<evidence type="ECO:0000313" key="2">
    <source>
        <dbReference type="EMBL" id="OMJ10294.1"/>
    </source>
</evidence>
<organism evidence="2 3">
    <name type="scientific">Smittium culicis</name>
    <dbReference type="NCBI Taxonomy" id="133412"/>
    <lineage>
        <taxon>Eukaryota</taxon>
        <taxon>Fungi</taxon>
        <taxon>Fungi incertae sedis</taxon>
        <taxon>Zoopagomycota</taxon>
        <taxon>Kickxellomycotina</taxon>
        <taxon>Harpellomycetes</taxon>
        <taxon>Harpellales</taxon>
        <taxon>Legeriomycetaceae</taxon>
        <taxon>Smittium</taxon>
    </lineage>
</organism>
<evidence type="ECO:0000256" key="1">
    <source>
        <dbReference type="SAM" id="MobiDB-lite"/>
    </source>
</evidence>
<dbReference type="Proteomes" id="UP000187429">
    <property type="component" value="Unassembled WGS sequence"/>
</dbReference>
<dbReference type="AlphaFoldDB" id="A0A1R1X6N7"/>
<protein>
    <submittedName>
        <fullName evidence="2">Uncharacterized protein</fullName>
    </submittedName>
</protein>
<dbReference type="EMBL" id="LSSM01006672">
    <property type="protein sequence ID" value="OMJ10294.1"/>
    <property type="molecule type" value="Genomic_DNA"/>
</dbReference>